<sequence>MPFTATSDARVHYLLDGTGGPAVALVHGVGGDAEKVFGNVVGHFAATRTVIRPNLSGSGETTDSGGQLSIEELADQVAAAIEDGADGPVDLLGFSLGAVVSAVVAATRPELVRRLILLAGWTDSSTPRNKYYFDTWRRLLDLDREALKRFSALTGFSPTTLDLFGHEGLAASLADEWPPPSISRQIDAGAQVDILDHLPNITAPTMVVGLGRDNMIPVEGSHRLTEAIQGSQYIELPDDGHMDWFVDPSAVIKIADEFFSAT</sequence>
<dbReference type="SUPFAM" id="SSF53474">
    <property type="entry name" value="alpha/beta-Hydrolases"/>
    <property type="match status" value="1"/>
</dbReference>
<dbReference type="PANTHER" id="PTHR43798">
    <property type="entry name" value="MONOACYLGLYCEROL LIPASE"/>
    <property type="match status" value="1"/>
</dbReference>
<keyword evidence="3" id="KW-1185">Reference proteome</keyword>
<reference evidence="2 3" key="2">
    <citation type="submission" date="2019-05" db="EMBL/GenBank/DDBJ databases">
        <title>Glycomyces buryatensis sp. nov.</title>
        <authorList>
            <person name="Nikitina E."/>
        </authorList>
    </citation>
    <scope>NUCLEOTIDE SEQUENCE [LARGE SCALE GENOMIC DNA]</scope>
    <source>
        <strain evidence="2 3">18</strain>
    </source>
</reference>
<keyword evidence="2" id="KW-0378">Hydrolase</keyword>
<dbReference type="PRINTS" id="PR00111">
    <property type="entry name" value="ABHYDROLASE"/>
</dbReference>
<comment type="caution">
    <text evidence="2">The sequence shown here is derived from an EMBL/GenBank/DDBJ whole genome shotgun (WGS) entry which is preliminary data.</text>
</comment>
<dbReference type="InterPro" id="IPR000073">
    <property type="entry name" value="AB_hydrolase_1"/>
</dbReference>
<reference evidence="3" key="1">
    <citation type="submission" date="2019-04" db="EMBL/GenBank/DDBJ databases">
        <title>Nocardioides xinjiangensis sp. nov.</title>
        <authorList>
            <person name="Liu S."/>
        </authorList>
    </citation>
    <scope>NUCLEOTIDE SEQUENCE [LARGE SCALE GENOMIC DNA]</scope>
    <source>
        <strain evidence="3">18</strain>
    </source>
</reference>
<evidence type="ECO:0000313" key="2">
    <source>
        <dbReference type="EMBL" id="THV37090.1"/>
    </source>
</evidence>
<name>A0A4S8PZJ2_9ACTN</name>
<dbReference type="OrthoDB" id="3866834at2"/>
<organism evidence="2 3">
    <name type="scientific">Glycomyces buryatensis</name>
    <dbReference type="NCBI Taxonomy" id="2570927"/>
    <lineage>
        <taxon>Bacteria</taxon>
        <taxon>Bacillati</taxon>
        <taxon>Actinomycetota</taxon>
        <taxon>Actinomycetes</taxon>
        <taxon>Glycomycetales</taxon>
        <taxon>Glycomycetaceae</taxon>
        <taxon>Glycomyces</taxon>
    </lineage>
</organism>
<feature type="domain" description="AB hydrolase-1" evidence="1">
    <location>
        <begin position="21"/>
        <end position="247"/>
    </location>
</feature>
<protein>
    <submittedName>
        <fullName evidence="2">Alpha/beta hydrolase</fullName>
    </submittedName>
</protein>
<dbReference type="EMBL" id="STGY01000071">
    <property type="protein sequence ID" value="THV37090.1"/>
    <property type="molecule type" value="Genomic_DNA"/>
</dbReference>
<gene>
    <name evidence="2" type="ORF">FAB82_21345</name>
</gene>
<dbReference type="InterPro" id="IPR029058">
    <property type="entry name" value="AB_hydrolase_fold"/>
</dbReference>
<dbReference type="Pfam" id="PF00561">
    <property type="entry name" value="Abhydrolase_1"/>
    <property type="match status" value="1"/>
</dbReference>
<dbReference type="RefSeq" id="WP_136536566.1">
    <property type="nucleotide sequence ID" value="NZ_STGY01000071.1"/>
</dbReference>
<proteinExistence type="predicted"/>
<dbReference type="AlphaFoldDB" id="A0A4S8PZJ2"/>
<evidence type="ECO:0000259" key="1">
    <source>
        <dbReference type="Pfam" id="PF00561"/>
    </source>
</evidence>
<dbReference type="Proteomes" id="UP000308760">
    <property type="component" value="Unassembled WGS sequence"/>
</dbReference>
<accession>A0A4S8PZJ2</accession>
<dbReference type="InterPro" id="IPR050266">
    <property type="entry name" value="AB_hydrolase_sf"/>
</dbReference>
<dbReference type="Gene3D" id="3.40.50.1820">
    <property type="entry name" value="alpha/beta hydrolase"/>
    <property type="match status" value="1"/>
</dbReference>
<evidence type="ECO:0000313" key="3">
    <source>
        <dbReference type="Proteomes" id="UP000308760"/>
    </source>
</evidence>
<dbReference type="GO" id="GO:0016787">
    <property type="term" value="F:hydrolase activity"/>
    <property type="evidence" value="ECO:0007669"/>
    <property type="project" value="UniProtKB-KW"/>
</dbReference>